<evidence type="ECO:0000313" key="2">
    <source>
        <dbReference type="Proteomes" id="UP000031668"/>
    </source>
</evidence>
<sequence length="198" mass="23848">MDCWAETYVFIYYYSRYQSQSKDYALFRKARKFERAHNFEANAFIEAAEYAATQKMPYFKAVARYQQAAKCFLRLKDSRAIICFQKSIDAFLKDYRYKQAIERLFVYGYLCQREFPDGVNGKEFYKKAEELSLKYKKTHSCVITKFDESEYDGNYEKALDDHQKAESSVSFHNSRLTRNIRKYIQKSQGREFQSFYRF</sequence>
<evidence type="ECO:0000313" key="1">
    <source>
        <dbReference type="EMBL" id="KII61039.1"/>
    </source>
</evidence>
<keyword evidence="2" id="KW-1185">Reference proteome</keyword>
<reference evidence="1 2" key="1">
    <citation type="journal article" date="2014" name="Genome Biol. Evol.">
        <title>The genome of the myxosporean Thelohanellus kitauei shows adaptations to nutrient acquisition within its fish host.</title>
        <authorList>
            <person name="Yang Y."/>
            <person name="Xiong J."/>
            <person name="Zhou Z."/>
            <person name="Huo F."/>
            <person name="Miao W."/>
            <person name="Ran C."/>
            <person name="Liu Y."/>
            <person name="Zhang J."/>
            <person name="Feng J."/>
            <person name="Wang M."/>
            <person name="Wang M."/>
            <person name="Wang L."/>
            <person name="Yao B."/>
        </authorList>
    </citation>
    <scope>NUCLEOTIDE SEQUENCE [LARGE SCALE GENOMIC DNA]</scope>
    <source>
        <strain evidence="1">Wuqing</strain>
    </source>
</reference>
<dbReference type="Pfam" id="PF14938">
    <property type="entry name" value="SNAP"/>
    <property type="match status" value="1"/>
</dbReference>
<comment type="caution">
    <text evidence="1">The sequence shown here is derived from an EMBL/GenBank/DDBJ whole genome shotgun (WGS) entry which is preliminary data.</text>
</comment>
<proteinExistence type="predicted"/>
<dbReference type="OrthoDB" id="9984275at2759"/>
<protein>
    <recommendedName>
        <fullName evidence="3">Gamma-soluble NSF attachment protein</fullName>
    </recommendedName>
</protein>
<dbReference type="EMBL" id="JWZT01005389">
    <property type="protein sequence ID" value="KII61039.1"/>
    <property type="molecule type" value="Genomic_DNA"/>
</dbReference>
<dbReference type="Gene3D" id="1.25.40.10">
    <property type="entry name" value="Tetratricopeptide repeat domain"/>
    <property type="match status" value="1"/>
</dbReference>
<accession>A0A0C2M9P1</accession>
<gene>
    <name evidence="1" type="ORF">RF11_01756</name>
</gene>
<dbReference type="AlphaFoldDB" id="A0A0C2M9P1"/>
<organism evidence="1 2">
    <name type="scientific">Thelohanellus kitauei</name>
    <name type="common">Myxosporean</name>
    <dbReference type="NCBI Taxonomy" id="669202"/>
    <lineage>
        <taxon>Eukaryota</taxon>
        <taxon>Metazoa</taxon>
        <taxon>Cnidaria</taxon>
        <taxon>Myxozoa</taxon>
        <taxon>Myxosporea</taxon>
        <taxon>Bivalvulida</taxon>
        <taxon>Platysporina</taxon>
        <taxon>Myxobolidae</taxon>
        <taxon>Thelohanellus</taxon>
    </lineage>
</organism>
<dbReference type="InterPro" id="IPR011990">
    <property type="entry name" value="TPR-like_helical_dom_sf"/>
</dbReference>
<dbReference type="Proteomes" id="UP000031668">
    <property type="component" value="Unassembled WGS sequence"/>
</dbReference>
<name>A0A0C2M9P1_THEKT</name>
<evidence type="ECO:0008006" key="3">
    <source>
        <dbReference type="Google" id="ProtNLM"/>
    </source>
</evidence>